<keyword evidence="1" id="KW-0732">Signal</keyword>
<sequence>MDQAVPVDAARGPGPDAASPAGARRAQLSSGKPPAGTKQAQHFEGYPMVGTFFSSESELGGKVTSCTGSVVHSNGRDLILTAGHCAAYMVGQHRIFVPQYRHGTPAAQQSHGIFPLTELYIDPRYVRNTKAPVSDLDFAFARVAPARKGNIEDVTGALTFAPSTSFKHSVRVVGYPSDDSVNKNHQAVFCDVATSRLPHFRQMQMTCAGFYGGVSGGPWIEGYDAAKRTGRLVGSTGGYYGGGNDDNDHWVTYSPIYGKDAVALYDDANAHRKPAARPPYVPAPDSAVLPGAADTWQHAKLMASGDFSGTGHSDLIVVWTDGEVTLYPGNGNGGYGNERRLLGSNDTWTHATTVTGGDFTGSRQFDLMAGWSDGEVTLYGDVGSRGLANDGTQMAAKNSTWKYAAQITAGRFNAAEYVTDLMVRWTDGELTLYTGVSSGTFGQEHQLKARNETWEHATLLAAGEFSGNSKWDLMVRWSDGELDTYTGTTPQALGAETRIHNGNDLWPHDTVMTAGNFTGNGRSDDLVVRWSDGETTMYKDTRPSELGSEVMLVAPPN</sequence>
<dbReference type="Pfam" id="PF13365">
    <property type="entry name" value="Trypsin_2"/>
    <property type="match status" value="1"/>
</dbReference>
<dbReference type="PROSITE" id="PS00134">
    <property type="entry name" value="TRYPSIN_HIS"/>
    <property type="match status" value="1"/>
</dbReference>
<dbReference type="EMBL" id="JAVFKM010000004">
    <property type="protein sequence ID" value="MEF3113820.1"/>
    <property type="molecule type" value="Genomic_DNA"/>
</dbReference>
<proteinExistence type="predicted"/>
<comment type="caution">
    <text evidence="3">The sequence shown here is derived from an EMBL/GenBank/DDBJ whole genome shotgun (WGS) entry which is preliminary data.</text>
</comment>
<dbReference type="InterPro" id="IPR018114">
    <property type="entry name" value="TRYPSIN_HIS"/>
</dbReference>
<keyword evidence="4" id="KW-1185">Reference proteome</keyword>
<evidence type="ECO:0000313" key="4">
    <source>
        <dbReference type="Proteomes" id="UP001348265"/>
    </source>
</evidence>
<protein>
    <submittedName>
        <fullName evidence="3">Serine protease</fullName>
    </submittedName>
</protein>
<gene>
    <name evidence="3" type="ORF">RB636_11535</name>
</gene>
<dbReference type="PANTHER" id="PTHR15462">
    <property type="entry name" value="SERINE PROTEASE"/>
    <property type="match status" value="1"/>
</dbReference>
<keyword evidence="3" id="KW-0378">Hydrolase</keyword>
<dbReference type="Proteomes" id="UP001348265">
    <property type="component" value="Unassembled WGS sequence"/>
</dbReference>
<dbReference type="GO" id="GO:0008233">
    <property type="term" value="F:peptidase activity"/>
    <property type="evidence" value="ECO:0007669"/>
    <property type="project" value="UniProtKB-KW"/>
</dbReference>
<keyword evidence="3" id="KW-0645">Protease</keyword>
<dbReference type="SUPFAM" id="SSF69318">
    <property type="entry name" value="Integrin alpha N-terminal domain"/>
    <property type="match status" value="1"/>
</dbReference>
<dbReference type="GO" id="GO:0006508">
    <property type="term" value="P:proteolysis"/>
    <property type="evidence" value="ECO:0007669"/>
    <property type="project" value="UniProtKB-KW"/>
</dbReference>
<evidence type="ECO:0000313" key="3">
    <source>
        <dbReference type="EMBL" id="MEF3113820.1"/>
    </source>
</evidence>
<dbReference type="SUPFAM" id="SSF50494">
    <property type="entry name" value="Trypsin-like serine proteases"/>
    <property type="match status" value="1"/>
</dbReference>
<feature type="region of interest" description="Disordered" evidence="2">
    <location>
        <begin position="1"/>
        <end position="39"/>
    </location>
</feature>
<name>A0ABU7WQL3_9ACTN</name>
<feature type="compositionally biased region" description="Low complexity" evidence="2">
    <location>
        <begin position="8"/>
        <end position="26"/>
    </location>
</feature>
<accession>A0ABU7WQL3</accession>
<evidence type="ECO:0000256" key="2">
    <source>
        <dbReference type="SAM" id="MobiDB-lite"/>
    </source>
</evidence>
<dbReference type="RefSeq" id="WP_331786405.1">
    <property type="nucleotide sequence ID" value="NZ_JAVFKM010000004.1"/>
</dbReference>
<reference evidence="3 4" key="1">
    <citation type="submission" date="2023-08" db="EMBL/GenBank/DDBJ databases">
        <authorList>
            <person name="Sharma P."/>
            <person name="Verma V."/>
            <person name="Mohan M.K."/>
            <person name="Dubey A.K."/>
        </authorList>
    </citation>
    <scope>NUCLEOTIDE SEQUENCE [LARGE SCALE GENOMIC DNA]</scope>
    <source>
        <strain evidence="3 4">ADP4</strain>
    </source>
</reference>
<dbReference type="InterPro" id="IPR028994">
    <property type="entry name" value="Integrin_alpha_N"/>
</dbReference>
<dbReference type="InterPro" id="IPR043504">
    <property type="entry name" value="Peptidase_S1_PA_chymotrypsin"/>
</dbReference>
<evidence type="ECO:0000256" key="1">
    <source>
        <dbReference type="ARBA" id="ARBA00022729"/>
    </source>
</evidence>
<dbReference type="InterPro" id="IPR050966">
    <property type="entry name" value="Glutamyl_endopeptidase"/>
</dbReference>
<dbReference type="InterPro" id="IPR009003">
    <property type="entry name" value="Peptidase_S1_PA"/>
</dbReference>
<dbReference type="Gene3D" id="2.40.10.10">
    <property type="entry name" value="Trypsin-like serine proteases"/>
    <property type="match status" value="2"/>
</dbReference>
<organism evidence="3 4">
    <name type="scientific">Streptomyces chrestomyceticus</name>
    <dbReference type="NCBI Taxonomy" id="68185"/>
    <lineage>
        <taxon>Bacteria</taxon>
        <taxon>Bacillati</taxon>
        <taxon>Actinomycetota</taxon>
        <taxon>Actinomycetes</taxon>
        <taxon>Kitasatosporales</taxon>
        <taxon>Streptomycetaceae</taxon>
        <taxon>Streptomyces</taxon>
    </lineage>
</organism>